<accession>A0A194WTK7</accession>
<name>A0A194WTK7_MOLSC</name>
<dbReference type="Proteomes" id="UP000070700">
    <property type="component" value="Unassembled WGS sequence"/>
</dbReference>
<dbReference type="Gene3D" id="3.40.630.30">
    <property type="match status" value="1"/>
</dbReference>
<dbReference type="Pfam" id="PF00583">
    <property type="entry name" value="Acetyltransf_1"/>
    <property type="match status" value="1"/>
</dbReference>
<dbReference type="InterPro" id="IPR016181">
    <property type="entry name" value="Acyl_CoA_acyltransferase"/>
</dbReference>
<dbReference type="RefSeq" id="XP_018065646.1">
    <property type="nucleotide sequence ID" value="XM_018212327.1"/>
</dbReference>
<dbReference type="AlphaFoldDB" id="A0A194WTK7"/>
<dbReference type="STRING" id="149040.A0A194WTK7"/>
<dbReference type="InterPro" id="IPR000182">
    <property type="entry name" value="GNAT_dom"/>
</dbReference>
<dbReference type="CDD" id="cd04301">
    <property type="entry name" value="NAT_SF"/>
    <property type="match status" value="1"/>
</dbReference>
<dbReference type="EMBL" id="KQ947427">
    <property type="protein sequence ID" value="KUJ11291.1"/>
    <property type="molecule type" value="Genomic_DNA"/>
</dbReference>
<evidence type="ECO:0000259" key="1">
    <source>
        <dbReference type="PROSITE" id="PS51186"/>
    </source>
</evidence>
<gene>
    <name evidence="2" type="ORF">LY89DRAFT_655081</name>
</gene>
<dbReference type="PROSITE" id="PS51186">
    <property type="entry name" value="GNAT"/>
    <property type="match status" value="1"/>
</dbReference>
<dbReference type="GO" id="GO:0016747">
    <property type="term" value="F:acyltransferase activity, transferring groups other than amino-acyl groups"/>
    <property type="evidence" value="ECO:0007669"/>
    <property type="project" value="InterPro"/>
</dbReference>
<dbReference type="PANTHER" id="PTHR42791:SF14">
    <property type="entry name" value="N-ACETYLTRANSFERASE DOMAIN-CONTAINING PROTEIN"/>
    <property type="match status" value="1"/>
</dbReference>
<dbReference type="PANTHER" id="PTHR42791">
    <property type="entry name" value="GNAT FAMILY ACETYLTRANSFERASE"/>
    <property type="match status" value="1"/>
</dbReference>
<protein>
    <recommendedName>
        <fullName evidence="1">N-acetyltransferase domain-containing protein</fullName>
    </recommendedName>
</protein>
<dbReference type="OrthoDB" id="410198at2759"/>
<organism evidence="2 3">
    <name type="scientific">Mollisia scopiformis</name>
    <name type="common">Conifer needle endophyte fungus</name>
    <name type="synonym">Phialocephala scopiformis</name>
    <dbReference type="NCBI Taxonomy" id="149040"/>
    <lineage>
        <taxon>Eukaryota</taxon>
        <taxon>Fungi</taxon>
        <taxon>Dikarya</taxon>
        <taxon>Ascomycota</taxon>
        <taxon>Pezizomycotina</taxon>
        <taxon>Leotiomycetes</taxon>
        <taxon>Helotiales</taxon>
        <taxon>Mollisiaceae</taxon>
        <taxon>Mollisia</taxon>
    </lineage>
</organism>
<sequence>MDSIQKPPLQLLVAEPSDALEILEMQIASFKDPYEWGFYVLFPEKEDREKGVKRMLDLWLNDPTATYIKVVDTETRKIISAAKWCIHKEPPPKSATVSQKIHFDWLPDADSNEWGEEIWDFLLQGQLARLQHGGCCIIEMLCTHPEHQRRGAGSMLMKWGIDIADSLGLRAFVQGTHQGKEHLYQKFGLMDHEGWLTVPVSEKHKDRPVVGWFNLERPAKTAHVEAKDST</sequence>
<dbReference type="KEGG" id="psco:LY89DRAFT_655081"/>
<dbReference type="InParanoid" id="A0A194WTK7"/>
<feature type="domain" description="N-acetyltransferase" evidence="1">
    <location>
        <begin position="69"/>
        <end position="207"/>
    </location>
</feature>
<dbReference type="GeneID" id="28822053"/>
<reference evidence="2 3" key="1">
    <citation type="submission" date="2015-10" db="EMBL/GenBank/DDBJ databases">
        <title>Full genome of DAOMC 229536 Phialocephala scopiformis, a fungal endophyte of spruce producing the potent anti-insectan compound rugulosin.</title>
        <authorList>
            <consortium name="DOE Joint Genome Institute"/>
            <person name="Walker A.K."/>
            <person name="Frasz S.L."/>
            <person name="Seifert K.A."/>
            <person name="Miller J.D."/>
            <person name="Mondo S.J."/>
            <person name="Labutti K."/>
            <person name="Lipzen A."/>
            <person name="Dockter R."/>
            <person name="Kennedy M."/>
            <person name="Grigoriev I.V."/>
            <person name="Spatafora J.W."/>
        </authorList>
    </citation>
    <scope>NUCLEOTIDE SEQUENCE [LARGE SCALE GENOMIC DNA]</scope>
    <source>
        <strain evidence="2 3">CBS 120377</strain>
    </source>
</reference>
<proteinExistence type="predicted"/>
<evidence type="ECO:0000313" key="3">
    <source>
        <dbReference type="Proteomes" id="UP000070700"/>
    </source>
</evidence>
<dbReference type="InterPro" id="IPR052523">
    <property type="entry name" value="Trichothecene_AcTrans"/>
</dbReference>
<dbReference type="SUPFAM" id="SSF55729">
    <property type="entry name" value="Acyl-CoA N-acyltransferases (Nat)"/>
    <property type="match status" value="1"/>
</dbReference>
<evidence type="ECO:0000313" key="2">
    <source>
        <dbReference type="EMBL" id="KUJ11291.1"/>
    </source>
</evidence>
<keyword evidence="3" id="KW-1185">Reference proteome</keyword>